<dbReference type="EMBL" id="JAANHS010000057">
    <property type="protein sequence ID" value="NHB78606.1"/>
    <property type="molecule type" value="Genomic_DNA"/>
</dbReference>
<accession>A0ABX0GBX6</accession>
<dbReference type="Proteomes" id="UP001515660">
    <property type="component" value="Unassembled WGS sequence"/>
</dbReference>
<reference evidence="2 3" key="1">
    <citation type="journal article" date="2022" name="Microorganisms">
        <title>Genome Sequence and Characterization of a Xanthorhodopsin-Containing, Aerobic Anoxygenic Phototrophic Rhodobacter Species, Isolated from Mesophilic Conditions at Yellowstone National Park.</title>
        <authorList>
            <person name="Kyndt J.A."/>
            <person name="Robertson S."/>
            <person name="Shoffstall I.B."/>
            <person name="Ramaley R.F."/>
            <person name="Meyer T.E."/>
        </authorList>
    </citation>
    <scope>NUCLEOTIDE SEQUENCE [LARGE SCALE GENOMIC DNA]</scope>
    <source>
        <strain evidence="2 3">M37P</strain>
    </source>
</reference>
<evidence type="ECO:0000259" key="1">
    <source>
        <dbReference type="Pfam" id="PF23666"/>
    </source>
</evidence>
<evidence type="ECO:0000313" key="3">
    <source>
        <dbReference type="Proteomes" id="UP001515660"/>
    </source>
</evidence>
<organism evidence="2 3">
    <name type="scientific">Rhodobacter calidifons</name>
    <dbReference type="NCBI Taxonomy" id="2715277"/>
    <lineage>
        <taxon>Bacteria</taxon>
        <taxon>Pseudomonadati</taxon>
        <taxon>Pseudomonadota</taxon>
        <taxon>Alphaproteobacteria</taxon>
        <taxon>Rhodobacterales</taxon>
        <taxon>Rhodobacter group</taxon>
        <taxon>Rhodobacter</taxon>
    </lineage>
</organism>
<gene>
    <name evidence="2" type="ORF">G8O29_18190</name>
</gene>
<name>A0ABX0GBX6_9RHOB</name>
<protein>
    <recommendedName>
        <fullName evidence="1">Rcc01698-like C-terminal domain-containing protein</fullName>
    </recommendedName>
</protein>
<sequence length="150" mass="15842">MESVTDVALFGGANALAVESAAGQWEIVQAGAAELIAPGRYRLTRLLRGQRGTENAMGNPAPAGARVVVLDAALSYLPIAEADLGLPWNWRVGPAARAVSDASYAALGFTPTGRGLVPFAPVHVEQPWRTARSPGDLTIRWTRRSRALVA</sequence>
<feature type="domain" description="Rcc01698-like C-terminal" evidence="1">
    <location>
        <begin position="2"/>
        <end position="68"/>
    </location>
</feature>
<dbReference type="InterPro" id="IPR056490">
    <property type="entry name" value="Rcc01698_C"/>
</dbReference>
<evidence type="ECO:0000313" key="2">
    <source>
        <dbReference type="EMBL" id="NHB78606.1"/>
    </source>
</evidence>
<comment type="caution">
    <text evidence="2">The sequence shown here is derived from an EMBL/GenBank/DDBJ whole genome shotgun (WGS) entry which is preliminary data.</text>
</comment>
<feature type="non-terminal residue" evidence="2">
    <location>
        <position position="150"/>
    </location>
</feature>
<dbReference type="Pfam" id="PF23666">
    <property type="entry name" value="Rcc01698_C"/>
    <property type="match status" value="1"/>
</dbReference>
<proteinExistence type="predicted"/>
<keyword evidence="3" id="KW-1185">Reference proteome</keyword>